<feature type="transmembrane region" description="Helical" evidence="6">
    <location>
        <begin position="305"/>
        <end position="329"/>
    </location>
</feature>
<evidence type="ECO:0000256" key="6">
    <source>
        <dbReference type="SAM" id="Phobius"/>
    </source>
</evidence>
<evidence type="ECO:0000256" key="1">
    <source>
        <dbReference type="ARBA" id="ARBA00004651"/>
    </source>
</evidence>
<feature type="transmembrane region" description="Helical" evidence="6">
    <location>
        <begin position="168"/>
        <end position="191"/>
    </location>
</feature>
<reference evidence="9 10" key="1">
    <citation type="submission" date="2017-02" db="EMBL/GenBank/DDBJ databases">
        <title>Complete genome sequences of Mycobacterium kansasii strains isolated from rhesus macaques.</title>
        <authorList>
            <person name="Panda A."/>
            <person name="Nagaraj S."/>
            <person name="Zhao X."/>
            <person name="Tettelin H."/>
            <person name="Detolla L.J."/>
        </authorList>
    </citation>
    <scope>NUCLEOTIDE SEQUENCE [LARGE SCALE GENOMIC DNA]</scope>
    <source>
        <strain evidence="9 10">11-3469</strain>
    </source>
</reference>
<feature type="transmembrane region" description="Helical" evidence="6">
    <location>
        <begin position="212"/>
        <end position="234"/>
    </location>
</feature>
<feature type="transmembrane region" description="Helical" evidence="6">
    <location>
        <begin position="349"/>
        <end position="369"/>
    </location>
</feature>
<dbReference type="GO" id="GO:0005886">
    <property type="term" value="C:plasma membrane"/>
    <property type="evidence" value="ECO:0007669"/>
    <property type="project" value="UniProtKB-SubCell"/>
</dbReference>
<sequence>MGFLTQFRSFNRPSRLLMINQFGINVGFYMLMPYLADYLAGPLGLAAWAVGLVMGVRNFSQQGMFFVGGTLADRFGYKPMIVAGCLIRTGGFGLLVFAQSLPTVLIASAATGFAGALFNPAVRAYLAVDAGDRKIEAFAMFNIFYQAGILLGPLVGLALLALDFRMTVLGAAAVFAALTVAQLLALPRPSADPEYEKTSIRRGWCTVARNRAFWCFAAAMTGAYLLSFQIYLALPMQASVLAPRNQSLLVAAMFAVSGVVAVAGQLRITRWFAARWSAGRSLVVGAGILAASFVPLAVVPDVERFGTAAAVMALLLSASLLAIASAALFPFEMRTVVALSGDRLVATHYGFYSTIVGVGILLGNLGVGSLWGTVHRVNSDAVWGGLILVGLATVAGLYALDRSSQAAPRPASLRALPGSDITIDSRSDNDPVRTSRRLVDAAQPAVMKSAKVTDFGPQIGQPEARRRPGGAARWISEHYHPRSLRRECMRVLGRSRCYGPRRPGTNWLTTCTALPRPWVRSFRR</sequence>
<dbReference type="InterPro" id="IPR020846">
    <property type="entry name" value="MFS_dom"/>
</dbReference>
<evidence type="ECO:0000256" key="2">
    <source>
        <dbReference type="ARBA" id="ARBA00022475"/>
    </source>
</evidence>
<protein>
    <submittedName>
        <fullName evidence="9">Major Facilitator Superfamily protein</fullName>
    </submittedName>
    <submittedName>
        <fullName evidence="8">Putative MFS-type transporter</fullName>
    </submittedName>
</protein>
<feature type="transmembrane region" description="Helical" evidence="6">
    <location>
        <begin position="38"/>
        <end position="59"/>
    </location>
</feature>
<dbReference type="AlphaFoldDB" id="A0A1V3X7V2"/>
<feature type="transmembrane region" description="Helical" evidence="6">
    <location>
        <begin position="138"/>
        <end position="162"/>
    </location>
</feature>
<dbReference type="PANTHER" id="PTHR42688">
    <property type="entry name" value="CONSERVED PROTEIN"/>
    <property type="match status" value="1"/>
</dbReference>
<dbReference type="InterPro" id="IPR052425">
    <property type="entry name" value="Uncharacterized_MFS-type"/>
</dbReference>
<dbReference type="EMBL" id="MVBN01000004">
    <property type="protein sequence ID" value="OOK74551.1"/>
    <property type="molecule type" value="Genomic_DNA"/>
</dbReference>
<dbReference type="InterPro" id="IPR011701">
    <property type="entry name" value="MFS"/>
</dbReference>
<dbReference type="Pfam" id="PF07690">
    <property type="entry name" value="MFS_1"/>
    <property type="match status" value="1"/>
</dbReference>
<reference evidence="8 11" key="2">
    <citation type="submission" date="2020-07" db="EMBL/GenBank/DDBJ databases">
        <title>Mycobacterium kansasii (former subtype) with zoonotic potential isolated from diseased indoor pet cat, Japan.</title>
        <authorList>
            <person name="Fukano H."/>
            <person name="Terazono T."/>
            <person name="Hoshino Y."/>
        </authorList>
    </citation>
    <scope>NUCLEOTIDE SEQUENCE [LARGE SCALE GENOMIC DNA]</scope>
    <source>
        <strain evidence="8 11">Kuro-I</strain>
    </source>
</reference>
<keyword evidence="5 6" id="KW-0472">Membrane</keyword>
<dbReference type="EMBL" id="AP023343">
    <property type="protein sequence ID" value="BCI85561.1"/>
    <property type="molecule type" value="Genomic_DNA"/>
</dbReference>
<evidence type="ECO:0000313" key="11">
    <source>
        <dbReference type="Proteomes" id="UP000516380"/>
    </source>
</evidence>
<comment type="subcellular location">
    <subcellularLocation>
        <location evidence="1">Cell membrane</location>
        <topology evidence="1">Multi-pass membrane protein</topology>
    </subcellularLocation>
</comment>
<dbReference type="PROSITE" id="PS50850">
    <property type="entry name" value="MFS"/>
    <property type="match status" value="1"/>
</dbReference>
<dbReference type="PANTHER" id="PTHR42688:SF1">
    <property type="entry name" value="BLR5212 PROTEIN"/>
    <property type="match status" value="1"/>
</dbReference>
<evidence type="ECO:0000259" key="7">
    <source>
        <dbReference type="PROSITE" id="PS50850"/>
    </source>
</evidence>
<keyword evidence="2" id="KW-1003">Cell membrane</keyword>
<evidence type="ECO:0000313" key="9">
    <source>
        <dbReference type="EMBL" id="OOK74551.1"/>
    </source>
</evidence>
<dbReference type="SUPFAM" id="SSF103473">
    <property type="entry name" value="MFS general substrate transporter"/>
    <property type="match status" value="1"/>
</dbReference>
<evidence type="ECO:0000256" key="5">
    <source>
        <dbReference type="ARBA" id="ARBA00023136"/>
    </source>
</evidence>
<accession>A0A1V3X7V2</accession>
<feature type="domain" description="Major facilitator superfamily (MFS) profile" evidence="7">
    <location>
        <begin position="1"/>
        <end position="402"/>
    </location>
</feature>
<dbReference type="Gene3D" id="1.20.1250.20">
    <property type="entry name" value="MFS general substrate transporter like domains"/>
    <property type="match status" value="1"/>
</dbReference>
<dbReference type="Proteomes" id="UP000516380">
    <property type="component" value="Chromosome"/>
</dbReference>
<keyword evidence="4 6" id="KW-1133">Transmembrane helix</keyword>
<feature type="transmembrane region" description="Helical" evidence="6">
    <location>
        <begin position="381"/>
        <end position="400"/>
    </location>
</feature>
<gene>
    <name evidence="9" type="ORF">BZL29_4313</name>
    <name evidence="8" type="ORF">NIIDMKKI_07670</name>
</gene>
<evidence type="ECO:0000313" key="10">
    <source>
        <dbReference type="Proteomes" id="UP000188532"/>
    </source>
</evidence>
<feature type="transmembrane region" description="Helical" evidence="6">
    <location>
        <begin position="80"/>
        <end position="98"/>
    </location>
</feature>
<keyword evidence="3 6" id="KW-0812">Transmembrane</keyword>
<dbReference type="CDD" id="cd17329">
    <property type="entry name" value="MFS_MdtH_MDR_like"/>
    <property type="match status" value="1"/>
</dbReference>
<dbReference type="InterPro" id="IPR036259">
    <property type="entry name" value="MFS_trans_sf"/>
</dbReference>
<evidence type="ECO:0000256" key="4">
    <source>
        <dbReference type="ARBA" id="ARBA00022989"/>
    </source>
</evidence>
<dbReference type="Proteomes" id="UP000188532">
    <property type="component" value="Unassembled WGS sequence"/>
</dbReference>
<name>A0A1V3X7V2_MYCKA</name>
<evidence type="ECO:0000313" key="8">
    <source>
        <dbReference type="EMBL" id="BCI85561.1"/>
    </source>
</evidence>
<feature type="transmembrane region" description="Helical" evidence="6">
    <location>
        <begin position="104"/>
        <end position="126"/>
    </location>
</feature>
<evidence type="ECO:0000256" key="3">
    <source>
        <dbReference type="ARBA" id="ARBA00022692"/>
    </source>
</evidence>
<proteinExistence type="predicted"/>
<organism evidence="9 10">
    <name type="scientific">Mycobacterium kansasii</name>
    <dbReference type="NCBI Taxonomy" id="1768"/>
    <lineage>
        <taxon>Bacteria</taxon>
        <taxon>Bacillati</taxon>
        <taxon>Actinomycetota</taxon>
        <taxon>Actinomycetes</taxon>
        <taxon>Mycobacteriales</taxon>
        <taxon>Mycobacteriaceae</taxon>
        <taxon>Mycobacterium</taxon>
    </lineage>
</organism>
<feature type="transmembrane region" description="Helical" evidence="6">
    <location>
        <begin position="246"/>
        <end position="266"/>
    </location>
</feature>
<feature type="transmembrane region" description="Helical" evidence="6">
    <location>
        <begin position="278"/>
        <end position="299"/>
    </location>
</feature>
<dbReference type="GO" id="GO:0022857">
    <property type="term" value="F:transmembrane transporter activity"/>
    <property type="evidence" value="ECO:0007669"/>
    <property type="project" value="InterPro"/>
</dbReference>
<keyword evidence="11" id="KW-1185">Reference proteome</keyword>